<dbReference type="Pfam" id="PF03876">
    <property type="entry name" value="SHS2_Rpb7-N"/>
    <property type="match status" value="1"/>
</dbReference>
<comment type="caution">
    <text evidence="9">The sequence shown here is derived from an EMBL/GenBank/DDBJ whole genome shotgun (WGS) entry which is preliminary data.</text>
</comment>
<keyword evidence="4 6" id="KW-0804">Transcription</keyword>
<keyword evidence="10" id="KW-1185">Reference proteome</keyword>
<accession>A0ABR3GWF1</accession>
<evidence type="ECO:0000313" key="9">
    <source>
        <dbReference type="EMBL" id="KAL0640296.1"/>
    </source>
</evidence>
<organism evidence="9 10">
    <name type="scientific">Discina gigas</name>
    <dbReference type="NCBI Taxonomy" id="1032678"/>
    <lineage>
        <taxon>Eukaryota</taxon>
        <taxon>Fungi</taxon>
        <taxon>Dikarya</taxon>
        <taxon>Ascomycota</taxon>
        <taxon>Pezizomycotina</taxon>
        <taxon>Pezizomycetes</taxon>
        <taxon>Pezizales</taxon>
        <taxon>Discinaceae</taxon>
        <taxon>Discina</taxon>
    </lineage>
</organism>
<feature type="domain" description="RNA polymerase Rpb7-like N-terminal" evidence="7">
    <location>
        <begin position="24"/>
        <end position="79"/>
    </location>
</feature>
<dbReference type="InterPro" id="IPR013238">
    <property type="entry name" value="RNA_pol_III_Rbc25"/>
</dbReference>
<protein>
    <recommendedName>
        <fullName evidence="6">DNA-directed RNA polymerase subunit</fullName>
    </recommendedName>
</protein>
<sequence length="216" mass="24686">MELAVLGEKEPLDRNLESHSSFTDLVIIDPQDFSKCTVDALEDQINTKYANKVVYNVGLCICLWDILKVSEGMVGHGSGSAHVNVEFRLIVFRPFKGEVLTGRISSSTAHGIKVRTDFFDEIFIPQRSLFEGTTFDGKEQVWIWNNDGQDFYMDKNELIRFRVEEEKFVDQLPIPPHLKNEEASLHKKPPYALTASCQQAGMGLVQWWLEDEESEE</sequence>
<comment type="subcellular location">
    <subcellularLocation>
        <location evidence="1 6">Nucleus</location>
    </subcellularLocation>
</comment>
<comment type="similarity">
    <text evidence="2">Belongs to the eukaryotic RPB7/RPC8 RNA polymerase subunit family.</text>
</comment>
<keyword evidence="3 6" id="KW-0240">DNA-directed RNA polymerase</keyword>
<evidence type="ECO:0000259" key="7">
    <source>
        <dbReference type="Pfam" id="PF03876"/>
    </source>
</evidence>
<proteinExistence type="inferred from homology"/>
<evidence type="ECO:0000256" key="2">
    <source>
        <dbReference type="ARBA" id="ARBA00009307"/>
    </source>
</evidence>
<feature type="domain" description="RNA polymerase III subunit Rpc25" evidence="8">
    <location>
        <begin position="98"/>
        <end position="208"/>
    </location>
</feature>
<dbReference type="InterPro" id="IPR012340">
    <property type="entry name" value="NA-bd_OB-fold"/>
</dbReference>
<evidence type="ECO:0000259" key="8">
    <source>
        <dbReference type="Pfam" id="PF08292"/>
    </source>
</evidence>
<dbReference type="GO" id="GO:0000428">
    <property type="term" value="C:DNA-directed RNA polymerase complex"/>
    <property type="evidence" value="ECO:0007669"/>
    <property type="project" value="UniProtKB-KW"/>
</dbReference>
<comment type="function">
    <text evidence="6">DNA-dependent RNA polymerase which catalyzes the transcription of DNA into RNA using the four ribonucleoside triphosphates as substrates.</text>
</comment>
<dbReference type="SUPFAM" id="SSF88798">
    <property type="entry name" value="N-terminal, heterodimerisation domain of RBP7 (RpoE)"/>
    <property type="match status" value="1"/>
</dbReference>
<dbReference type="Gene3D" id="2.40.50.140">
    <property type="entry name" value="Nucleic acid-binding proteins"/>
    <property type="match status" value="1"/>
</dbReference>
<evidence type="ECO:0000256" key="4">
    <source>
        <dbReference type="ARBA" id="ARBA00023163"/>
    </source>
</evidence>
<dbReference type="Pfam" id="PF08292">
    <property type="entry name" value="RNA_pol_Rbc25"/>
    <property type="match status" value="1"/>
</dbReference>
<dbReference type="SUPFAM" id="SSF50249">
    <property type="entry name" value="Nucleic acid-binding proteins"/>
    <property type="match status" value="1"/>
</dbReference>
<keyword evidence="5 6" id="KW-0539">Nucleus</keyword>
<dbReference type="InterPro" id="IPR004519">
    <property type="entry name" value="RNAP_E/RPC8"/>
</dbReference>
<gene>
    <name evidence="9" type="primary">rpc25</name>
    <name evidence="9" type="ORF">Q9L58_000576</name>
</gene>
<dbReference type="InterPro" id="IPR045113">
    <property type="entry name" value="Rpb7-like"/>
</dbReference>
<dbReference type="Proteomes" id="UP001447188">
    <property type="component" value="Unassembled WGS sequence"/>
</dbReference>
<name>A0ABR3GWF1_9PEZI</name>
<reference evidence="9 10" key="1">
    <citation type="submission" date="2024-02" db="EMBL/GenBank/DDBJ databases">
        <title>Discinaceae phylogenomics.</title>
        <authorList>
            <person name="Dirks A.C."/>
            <person name="James T.Y."/>
        </authorList>
    </citation>
    <scope>NUCLEOTIDE SEQUENCE [LARGE SCALE GENOMIC DNA]</scope>
    <source>
        <strain evidence="9 10">ACD0624</strain>
    </source>
</reference>
<evidence type="ECO:0000256" key="1">
    <source>
        <dbReference type="ARBA" id="ARBA00004123"/>
    </source>
</evidence>
<dbReference type="InterPro" id="IPR005576">
    <property type="entry name" value="Rpb7-like_N"/>
</dbReference>
<evidence type="ECO:0000256" key="5">
    <source>
        <dbReference type="ARBA" id="ARBA00023242"/>
    </source>
</evidence>
<dbReference type="NCBIfam" id="TIGR00448">
    <property type="entry name" value="rpoE"/>
    <property type="match status" value="1"/>
</dbReference>
<evidence type="ECO:0000256" key="3">
    <source>
        <dbReference type="ARBA" id="ARBA00022478"/>
    </source>
</evidence>
<evidence type="ECO:0000313" key="10">
    <source>
        <dbReference type="Proteomes" id="UP001447188"/>
    </source>
</evidence>
<dbReference type="Gene3D" id="3.30.1490.120">
    <property type="entry name" value="RNA polymerase Rpb7-like, N-terminal domain"/>
    <property type="match status" value="1"/>
</dbReference>
<dbReference type="InterPro" id="IPR036898">
    <property type="entry name" value="RNA_pol_Rpb7-like_N_sf"/>
</dbReference>
<dbReference type="CDD" id="cd04330">
    <property type="entry name" value="RNAP_III_Rpc25_N"/>
    <property type="match status" value="1"/>
</dbReference>
<dbReference type="PANTHER" id="PTHR12709">
    <property type="entry name" value="DNA-DIRECTED RNA POLYMERASE II, III"/>
    <property type="match status" value="1"/>
</dbReference>
<dbReference type="EMBL" id="JBBBZM010000004">
    <property type="protein sequence ID" value="KAL0640296.1"/>
    <property type="molecule type" value="Genomic_DNA"/>
</dbReference>
<evidence type="ECO:0000256" key="6">
    <source>
        <dbReference type="RuleBase" id="RU369086"/>
    </source>
</evidence>
<dbReference type="PANTHER" id="PTHR12709:SF1">
    <property type="entry name" value="DNA-DIRECTED RNA POLYMERASE III SUBUNIT RPC8"/>
    <property type="match status" value="1"/>
</dbReference>